<dbReference type="AlphaFoldDB" id="A0AAD7XP72"/>
<evidence type="ECO:0000313" key="3">
    <source>
        <dbReference type="Proteomes" id="UP001230188"/>
    </source>
</evidence>
<dbReference type="Pfam" id="PF05050">
    <property type="entry name" value="Methyltransf_21"/>
    <property type="match status" value="1"/>
</dbReference>
<dbReference type="NCBIfam" id="TIGR01444">
    <property type="entry name" value="fkbM_fam"/>
    <property type="match status" value="1"/>
</dbReference>
<organism evidence="2 3">
    <name type="scientific">Chrysophaeum taylorii</name>
    <dbReference type="NCBI Taxonomy" id="2483200"/>
    <lineage>
        <taxon>Eukaryota</taxon>
        <taxon>Sar</taxon>
        <taxon>Stramenopiles</taxon>
        <taxon>Ochrophyta</taxon>
        <taxon>Pelagophyceae</taxon>
        <taxon>Pelagomonadales</taxon>
        <taxon>Pelagomonadaceae</taxon>
        <taxon>Chrysophaeum</taxon>
    </lineage>
</organism>
<feature type="domain" description="Methyltransferase FkbM" evidence="1">
    <location>
        <begin position="208"/>
        <end position="336"/>
    </location>
</feature>
<comment type="caution">
    <text evidence="2">The sequence shown here is derived from an EMBL/GenBank/DDBJ whole genome shotgun (WGS) entry which is preliminary data.</text>
</comment>
<evidence type="ECO:0000259" key="1">
    <source>
        <dbReference type="Pfam" id="PF05050"/>
    </source>
</evidence>
<evidence type="ECO:0000313" key="2">
    <source>
        <dbReference type="EMBL" id="KAJ8603135.1"/>
    </source>
</evidence>
<dbReference type="InterPro" id="IPR029063">
    <property type="entry name" value="SAM-dependent_MTases_sf"/>
</dbReference>
<accession>A0AAD7XP72</accession>
<dbReference type="InterPro" id="IPR006311">
    <property type="entry name" value="TAT_signal"/>
</dbReference>
<dbReference type="Proteomes" id="UP001230188">
    <property type="component" value="Unassembled WGS sequence"/>
</dbReference>
<dbReference type="EMBL" id="JAQMWT010000360">
    <property type="protein sequence ID" value="KAJ8603135.1"/>
    <property type="molecule type" value="Genomic_DNA"/>
</dbReference>
<dbReference type="SUPFAM" id="SSF53335">
    <property type="entry name" value="S-adenosyl-L-methionine-dependent methyltransferases"/>
    <property type="match status" value="1"/>
</dbReference>
<dbReference type="InterPro" id="IPR011011">
    <property type="entry name" value="Znf_FYVE_PHD"/>
</dbReference>
<dbReference type="PANTHER" id="PTHR34203:SF13">
    <property type="entry name" value="EXPRESSED PROTEIN"/>
    <property type="match status" value="1"/>
</dbReference>
<dbReference type="InterPro" id="IPR006342">
    <property type="entry name" value="FkbM_mtfrase"/>
</dbReference>
<dbReference type="CDD" id="cd02440">
    <property type="entry name" value="AdoMet_MTases"/>
    <property type="match status" value="1"/>
</dbReference>
<dbReference type="Gene3D" id="3.40.50.150">
    <property type="entry name" value="Vaccinia Virus protein VP39"/>
    <property type="match status" value="1"/>
</dbReference>
<name>A0AAD7XP72_9STRA</name>
<dbReference type="InterPro" id="IPR052514">
    <property type="entry name" value="SAM-dependent_MTase"/>
</dbReference>
<gene>
    <name evidence="2" type="ORF">CTAYLR_004588</name>
</gene>
<protein>
    <recommendedName>
        <fullName evidence="1">Methyltransferase FkbM domain-containing protein</fullName>
    </recommendedName>
</protein>
<dbReference type="InterPro" id="IPR013083">
    <property type="entry name" value="Znf_RING/FYVE/PHD"/>
</dbReference>
<dbReference type="Gene3D" id="3.30.40.10">
    <property type="entry name" value="Zinc/RING finger domain, C3HC4 (zinc finger)"/>
    <property type="match status" value="1"/>
</dbReference>
<keyword evidence="3" id="KW-1185">Reference proteome</keyword>
<dbReference type="SUPFAM" id="SSF57903">
    <property type="entry name" value="FYVE/PHD zinc finger"/>
    <property type="match status" value="1"/>
</dbReference>
<dbReference type="PROSITE" id="PS51318">
    <property type="entry name" value="TAT"/>
    <property type="match status" value="1"/>
</dbReference>
<sequence>MTSRRRALRLSAAASAAPAPAATAVVTPGKKRKGVDLALRADRAAAIAAVNAVHAAIIAQENDRWEFECSCGLKGSNFDDDTDMLQCIVCFRWAHEACARNGLRAPRYSALRQFCYCCFRCAPDRYAGERPVVVDEQAPRNPRLVLVSSTRDPSLAVWLRRDPKRRDRPVFNEVCERVDYERPKVHLEIVPGAPCVNFEIVPGELWLDVGAHVGTFSALALHGGAHVVAVEPDPDNFELLQRNGARHASRAANPTTFRPVFAAVSENAEETTLFHHPKGISFRHSTHASRKIKGWPEIQVPAITLQTLLDSHPGVVGVKLDCQGAEIAAVDSIRDWGRVSKLVLEYDFEYAPCLDHFHAFISRLKSHFSLVHHPKLKSVGTFVGFPNGVLVFALRHPSPPCTNNQPTN</sequence>
<dbReference type="PANTHER" id="PTHR34203">
    <property type="entry name" value="METHYLTRANSFERASE, FKBM FAMILY PROTEIN"/>
    <property type="match status" value="1"/>
</dbReference>
<proteinExistence type="predicted"/>
<reference evidence="2" key="1">
    <citation type="submission" date="2023-01" db="EMBL/GenBank/DDBJ databases">
        <title>Metagenome sequencing of chrysophaentin producing Chrysophaeum taylorii.</title>
        <authorList>
            <person name="Davison J."/>
            <person name="Bewley C."/>
        </authorList>
    </citation>
    <scope>NUCLEOTIDE SEQUENCE</scope>
    <source>
        <strain evidence="2">NIES-1699</strain>
    </source>
</reference>